<feature type="domain" description="RNase H type-1" evidence="2">
    <location>
        <begin position="559"/>
        <end position="677"/>
    </location>
</feature>
<dbReference type="Pfam" id="PF13456">
    <property type="entry name" value="RVT_3"/>
    <property type="match status" value="1"/>
</dbReference>
<dbReference type="Gene3D" id="3.30.420.10">
    <property type="entry name" value="Ribonuclease H-like superfamily/Ribonuclease H"/>
    <property type="match status" value="1"/>
</dbReference>
<feature type="domain" description="DUF4283" evidence="3">
    <location>
        <begin position="41"/>
        <end position="119"/>
    </location>
</feature>
<comment type="caution">
    <text evidence="5">The sequence shown here is derived from an EMBL/GenBank/DDBJ whole genome shotgun (WGS) entry which is preliminary data.</text>
</comment>
<evidence type="ECO:0000259" key="3">
    <source>
        <dbReference type="Pfam" id="PF14111"/>
    </source>
</evidence>
<dbReference type="InterPro" id="IPR036397">
    <property type="entry name" value="RNaseH_sf"/>
</dbReference>
<evidence type="ECO:0008006" key="7">
    <source>
        <dbReference type="Google" id="ProtNLM"/>
    </source>
</evidence>
<dbReference type="InterPro" id="IPR025836">
    <property type="entry name" value="Zn_knuckle_CX2CX4HX4C"/>
</dbReference>
<dbReference type="EMBL" id="JADBGQ010000009">
    <property type="protein sequence ID" value="KAG5378054.1"/>
    <property type="molecule type" value="Genomic_DNA"/>
</dbReference>
<feature type="compositionally biased region" description="Basic and acidic residues" evidence="1">
    <location>
        <begin position="305"/>
        <end position="318"/>
    </location>
</feature>
<dbReference type="SUPFAM" id="SSF53098">
    <property type="entry name" value="Ribonuclease H-like"/>
    <property type="match status" value="1"/>
</dbReference>
<dbReference type="InterPro" id="IPR025558">
    <property type="entry name" value="DUF4283"/>
</dbReference>
<dbReference type="PANTHER" id="PTHR31286:SF162">
    <property type="entry name" value="DUF4283 DOMAIN-CONTAINING PROTEIN-RELATED"/>
    <property type="match status" value="1"/>
</dbReference>
<dbReference type="CDD" id="cd06222">
    <property type="entry name" value="RNase_H_like"/>
    <property type="match status" value="1"/>
</dbReference>
<evidence type="ECO:0000259" key="2">
    <source>
        <dbReference type="Pfam" id="PF13456"/>
    </source>
</evidence>
<keyword evidence="6" id="KW-1185">Reference proteome</keyword>
<dbReference type="InterPro" id="IPR012337">
    <property type="entry name" value="RNaseH-like_sf"/>
</dbReference>
<organism evidence="5 6">
    <name type="scientific">Brassica rapa subsp. trilocularis</name>
    <dbReference type="NCBI Taxonomy" id="1813537"/>
    <lineage>
        <taxon>Eukaryota</taxon>
        <taxon>Viridiplantae</taxon>
        <taxon>Streptophyta</taxon>
        <taxon>Embryophyta</taxon>
        <taxon>Tracheophyta</taxon>
        <taxon>Spermatophyta</taxon>
        <taxon>Magnoliopsida</taxon>
        <taxon>eudicotyledons</taxon>
        <taxon>Gunneridae</taxon>
        <taxon>Pentapetalae</taxon>
        <taxon>rosids</taxon>
        <taxon>malvids</taxon>
        <taxon>Brassicales</taxon>
        <taxon>Brassicaceae</taxon>
        <taxon>Brassiceae</taxon>
        <taxon>Brassica</taxon>
    </lineage>
</organism>
<gene>
    <name evidence="5" type="primary">A07g501780.1_BraROA</name>
    <name evidence="5" type="ORF">IGI04_025896</name>
</gene>
<dbReference type="InterPro" id="IPR040256">
    <property type="entry name" value="At4g02000-like"/>
</dbReference>
<dbReference type="PANTHER" id="PTHR31286">
    <property type="entry name" value="GLYCINE-RICH CELL WALL STRUCTURAL PROTEIN 1.8-LIKE"/>
    <property type="match status" value="1"/>
</dbReference>
<dbReference type="Proteomes" id="UP000823674">
    <property type="component" value="Chromosome A07"/>
</dbReference>
<evidence type="ECO:0000256" key="1">
    <source>
        <dbReference type="SAM" id="MobiDB-lite"/>
    </source>
</evidence>
<dbReference type="Pfam" id="PF14392">
    <property type="entry name" value="zf-CCHC_4"/>
    <property type="match status" value="1"/>
</dbReference>
<feature type="compositionally biased region" description="Basic and acidic residues" evidence="1">
    <location>
        <begin position="268"/>
        <end position="277"/>
    </location>
</feature>
<feature type="domain" description="Zinc knuckle CX2CX4HX4C" evidence="4">
    <location>
        <begin position="174"/>
        <end position="221"/>
    </location>
</feature>
<accession>A0ABQ7KUF2</accession>
<name>A0ABQ7KUF2_BRACM</name>
<evidence type="ECO:0000313" key="6">
    <source>
        <dbReference type="Proteomes" id="UP000823674"/>
    </source>
</evidence>
<protein>
    <recommendedName>
        <fullName evidence="7">DUF4283 domain-containing protein</fullName>
    </recommendedName>
</protein>
<evidence type="ECO:0000313" key="5">
    <source>
        <dbReference type="EMBL" id="KAG5378054.1"/>
    </source>
</evidence>
<feature type="region of interest" description="Disordered" evidence="1">
    <location>
        <begin position="493"/>
        <end position="545"/>
    </location>
</feature>
<evidence type="ECO:0000259" key="4">
    <source>
        <dbReference type="Pfam" id="PF14392"/>
    </source>
</evidence>
<sequence length="701" mass="79663">MGSFQRNKSSHWIDIKGKGILYDEDDAPIKLTDQDTPQNITEFQLSLIGKILNPKKQNVEKLLQKMPSQWGMEDRITANDLGNGKFLLNFTTEDDLNFVLRQGPFHFNFCMFVLVRWEPIVHDDYPWIIPFWTRLIGVPLHLWTVNNLKGIGARLGHVHQDQIVLMEGRMLIDIDTRRPLKFARKAESPEGDEVTIEIKYEMLFKHCSTCGLLSHEKEYCPSLTPQARINLPGNRPGVFARVQVPDARSRYKPVKKEPVLRTQTAHPYSEHKVRQFNDSRYGNSDRSSRGDSSLVAYSREGNSGHVDRIIRRRDDHTRSSRYGGSRVGTGPYDRYRRDGNSGVAWREKRVQPRQGTEVVVRQGLDAVPVGKDSVSYGHTSTHSKALTLPDCKSSESKISEETHGNRRLASTIVTPSRIDREREENVTKRPKVSPRVLSFESLSDKEPEMGDGEDRIIDALTDMDIADKQDGGLMDCDVQNDDLMGLELAEMEEKTAHTKSAGRALRGSKHGSKMSAPLDIQNKKFGILRRGSPHKRSSSSHDTRTENQVLSLGNICLLDGSWTASDRFSGCGWAWMDSGENIQLLGTRNFSRCESALHSEIEALHCAMENMLQHSPCQSFGTDCKELIAMINEPQKWPRFATELEKIETLQICFPDFKIIHVPRVRNQFSDFLAKTARTFRRELLFIGCSIPVWLPRPPQA</sequence>
<dbReference type="InterPro" id="IPR044730">
    <property type="entry name" value="RNase_H-like_dom_plant"/>
</dbReference>
<dbReference type="Pfam" id="PF14111">
    <property type="entry name" value="DUF4283"/>
    <property type="match status" value="1"/>
</dbReference>
<feature type="compositionally biased region" description="Low complexity" evidence="1">
    <location>
        <begin position="278"/>
        <end position="293"/>
    </location>
</feature>
<feature type="region of interest" description="Disordered" evidence="1">
    <location>
        <begin position="250"/>
        <end position="340"/>
    </location>
</feature>
<dbReference type="InterPro" id="IPR002156">
    <property type="entry name" value="RNaseH_domain"/>
</dbReference>
<proteinExistence type="predicted"/>
<reference evidence="5 6" key="1">
    <citation type="submission" date="2021-03" db="EMBL/GenBank/DDBJ databases">
        <authorList>
            <person name="King G.J."/>
            <person name="Bancroft I."/>
            <person name="Baten A."/>
            <person name="Bloomfield J."/>
            <person name="Borpatragohain P."/>
            <person name="He Z."/>
            <person name="Irish N."/>
            <person name="Irwin J."/>
            <person name="Liu K."/>
            <person name="Mauleon R.P."/>
            <person name="Moore J."/>
            <person name="Morris R."/>
            <person name="Ostergaard L."/>
            <person name="Wang B."/>
            <person name="Wells R."/>
        </authorList>
    </citation>
    <scope>NUCLEOTIDE SEQUENCE [LARGE SCALE GENOMIC DNA]</scope>
    <source>
        <strain evidence="5">R-o-18</strain>
        <tissue evidence="5">Leaf</tissue>
    </source>
</reference>